<dbReference type="EMBL" id="CAJVCH010432759">
    <property type="protein sequence ID" value="CAG7818866.1"/>
    <property type="molecule type" value="Genomic_DNA"/>
</dbReference>
<feature type="non-terminal residue" evidence="1">
    <location>
        <position position="1"/>
    </location>
</feature>
<accession>A0A8J2KIU7</accession>
<name>A0A8J2KIU7_9HEXA</name>
<protein>
    <submittedName>
        <fullName evidence="1">Uncharacterized protein</fullName>
    </submittedName>
</protein>
<sequence>NLSFGPTRGKCCKN</sequence>
<dbReference type="Proteomes" id="UP000708208">
    <property type="component" value="Unassembled WGS sequence"/>
</dbReference>
<keyword evidence="2" id="KW-1185">Reference proteome</keyword>
<gene>
    <name evidence="1" type="ORF">AFUS01_LOCUS29344</name>
</gene>
<evidence type="ECO:0000313" key="2">
    <source>
        <dbReference type="Proteomes" id="UP000708208"/>
    </source>
</evidence>
<evidence type="ECO:0000313" key="1">
    <source>
        <dbReference type="EMBL" id="CAG7818866.1"/>
    </source>
</evidence>
<proteinExistence type="predicted"/>
<organism evidence="1 2">
    <name type="scientific">Allacma fusca</name>
    <dbReference type="NCBI Taxonomy" id="39272"/>
    <lineage>
        <taxon>Eukaryota</taxon>
        <taxon>Metazoa</taxon>
        <taxon>Ecdysozoa</taxon>
        <taxon>Arthropoda</taxon>
        <taxon>Hexapoda</taxon>
        <taxon>Collembola</taxon>
        <taxon>Symphypleona</taxon>
        <taxon>Sminthuridae</taxon>
        <taxon>Allacma</taxon>
    </lineage>
</organism>
<reference evidence="1" key="1">
    <citation type="submission" date="2021-06" db="EMBL/GenBank/DDBJ databases">
        <authorList>
            <person name="Hodson N. C."/>
            <person name="Mongue J. A."/>
            <person name="Jaron S. K."/>
        </authorList>
    </citation>
    <scope>NUCLEOTIDE SEQUENCE</scope>
</reference>
<comment type="caution">
    <text evidence="1">The sequence shown here is derived from an EMBL/GenBank/DDBJ whole genome shotgun (WGS) entry which is preliminary data.</text>
</comment>